<evidence type="ECO:0000256" key="2">
    <source>
        <dbReference type="ARBA" id="ARBA00023242"/>
    </source>
</evidence>
<name>A0A3B5A5X1_9TELE</name>
<keyword evidence="2" id="KW-0539">Nucleus</keyword>
<reference evidence="4" key="1">
    <citation type="submission" date="2023-09" db="UniProtKB">
        <authorList>
            <consortium name="Ensembl"/>
        </authorList>
    </citation>
    <scope>IDENTIFICATION</scope>
</reference>
<evidence type="ECO:0000256" key="3">
    <source>
        <dbReference type="SAM" id="MobiDB-lite"/>
    </source>
</evidence>
<evidence type="ECO:0000313" key="4">
    <source>
        <dbReference type="Ensembl" id="ENSSPAP00000013379.1"/>
    </source>
</evidence>
<feature type="region of interest" description="Disordered" evidence="3">
    <location>
        <begin position="789"/>
        <end position="808"/>
    </location>
</feature>
<accession>A0A3B5A5X1</accession>
<feature type="region of interest" description="Disordered" evidence="3">
    <location>
        <begin position="127"/>
        <end position="154"/>
    </location>
</feature>
<dbReference type="PANTHER" id="PTHR23348">
    <property type="entry name" value="PERIAXIN/AHNAK"/>
    <property type="match status" value="1"/>
</dbReference>
<dbReference type="AlphaFoldDB" id="A0A3B5A5X1"/>
<proteinExistence type="predicted"/>
<dbReference type="PANTHER" id="PTHR23348:SF41">
    <property type="entry name" value="NEUROBLAST DIFFERENTIATION-ASSOCIATED PROTEIN AHNAK"/>
    <property type="match status" value="1"/>
</dbReference>
<sequence>MANLERPQIGLESNRTYKAPEIATNLKGLDVTTPKMGLNLDGGNITGPSLNTGVPQVSIEGTNHDFKMPKYKMPDLGLSGPHAQYSKRLKNPDLNVDDPSSYLESPNLVGVKTPDLSLKNPKVKGGISTPDINLPKASPQGPNLAADTPSVSIEGPSGKYKAPKFAMPKFDLPDIKVPSFNGELEGPNFKGAMAHPNVDVNVPSTDMNIKSPSGKLKIPGFGLSGSKVERPGYQLETPEMDVSALKGKGDAKLNPNMPDVNMASSKFDIDANASSGKLKLPKFKLFGTLSKKKDVDVNAGITGPNLDLKSSDLDISGPNLSGGIKAPDINMPKIDLKAPKLDLNTQNVDLDMSSGKLKMPDVHAPDWDVSPRLGKVKMPKVNLSGTLPKGPNMDLNTDVNPPDWSLKAPKMKGGVNAPDFDLPNMDIKAPNLKAPKVKGGVNAPDFDLPNMNLKAPKLDVKMPKPKMPKVNLPGLKGPEIDGGIDGPDVDIGASSINVKGSKTGFEMPDVDFGGLSEKFKAPHLKLPDVGFSASKLDGPNVNLNSSDFNAKLPKAPNLKLHSDLKTPELHTKVPKMKGGFDSPKLGLPNMDLKASKLDMNPPDANIGFPDVNFKKPKMKMPKGPNVDINTDLQGPELSIPNVDINGPKGNLKMPDLNAPHLSLSGPKAKTPDMNLSGPKLKGPGISMPDLDLPNASFKGPKLDLNAKRPDLGINGGSDIDFGASLRPTNLDISPPNAKLNVKPAELKGNVTGPNVSAPNMDINMPKAAMRNPQLHLKYPNLDVDDPSLNFKGPSYKNRRSDMTGVNMKMPDLDVDADVRLRHTDRRSLRTQVRSSYPGLNDALGHHIDFHRSDLNIDDFTGKDHVLRARGAPNVLSLPLMNSVVLLGIII</sequence>
<dbReference type="GO" id="GO:0043034">
    <property type="term" value="C:costamere"/>
    <property type="evidence" value="ECO:0007669"/>
    <property type="project" value="TreeGrafter"/>
</dbReference>
<comment type="subcellular location">
    <subcellularLocation>
        <location evidence="1">Nucleus</location>
    </subcellularLocation>
</comment>
<dbReference type="GO" id="GO:0005634">
    <property type="term" value="C:nucleus"/>
    <property type="evidence" value="ECO:0007669"/>
    <property type="project" value="UniProtKB-SubCell"/>
</dbReference>
<dbReference type="GO" id="GO:0043484">
    <property type="term" value="P:regulation of RNA splicing"/>
    <property type="evidence" value="ECO:0007669"/>
    <property type="project" value="TreeGrafter"/>
</dbReference>
<organism evidence="4">
    <name type="scientific">Stegastes partitus</name>
    <name type="common">bicolor damselfish</name>
    <dbReference type="NCBI Taxonomy" id="144197"/>
    <lineage>
        <taxon>Eukaryota</taxon>
        <taxon>Metazoa</taxon>
        <taxon>Chordata</taxon>
        <taxon>Craniata</taxon>
        <taxon>Vertebrata</taxon>
        <taxon>Euteleostomi</taxon>
        <taxon>Actinopterygii</taxon>
        <taxon>Neopterygii</taxon>
        <taxon>Teleostei</taxon>
        <taxon>Neoteleostei</taxon>
        <taxon>Acanthomorphata</taxon>
        <taxon>Ovalentaria</taxon>
        <taxon>Pomacentridae</taxon>
        <taxon>Stegastes</taxon>
    </lineage>
</organism>
<protein>
    <submittedName>
        <fullName evidence="4">Uncharacterized protein</fullName>
    </submittedName>
</protein>
<dbReference type="GeneTree" id="ENSGT00940000154902"/>
<dbReference type="InterPro" id="IPR052082">
    <property type="entry name" value="Myelin_sheath_structural"/>
</dbReference>
<dbReference type="Ensembl" id="ENSSPAT00000013603.1">
    <property type="protein sequence ID" value="ENSSPAP00000013379.1"/>
    <property type="gene ID" value="ENSSPAG00000010133.1"/>
</dbReference>
<evidence type="ECO:0000256" key="1">
    <source>
        <dbReference type="ARBA" id="ARBA00004123"/>
    </source>
</evidence>